<sequence length="60" mass="6994">MFIFESIVCLLSLSLRSMLYIPWEKSCKQCILVFCIRVRRGNQVVYLVASHSPCSRVQLE</sequence>
<comment type="caution">
    <text evidence="2">The sequence shown here is derived from an EMBL/GenBank/DDBJ whole genome shotgun (WGS) entry which is preliminary data.</text>
</comment>
<evidence type="ECO:0000256" key="1">
    <source>
        <dbReference type="SAM" id="SignalP"/>
    </source>
</evidence>
<feature type="chain" id="PRO_5035904523" evidence="1">
    <location>
        <begin position="19"/>
        <end position="60"/>
    </location>
</feature>
<dbReference type="Proteomes" id="UP000825935">
    <property type="component" value="Chromosome 8"/>
</dbReference>
<dbReference type="AlphaFoldDB" id="A0A8T2U7R6"/>
<dbReference type="EMBL" id="CM035413">
    <property type="protein sequence ID" value="KAH7431867.1"/>
    <property type="molecule type" value="Genomic_DNA"/>
</dbReference>
<name>A0A8T2U7R6_CERRI</name>
<feature type="signal peptide" evidence="1">
    <location>
        <begin position="1"/>
        <end position="18"/>
    </location>
</feature>
<gene>
    <name evidence="2" type="ORF">KP509_08G070400</name>
</gene>
<protein>
    <submittedName>
        <fullName evidence="2">Uncharacterized protein</fullName>
    </submittedName>
</protein>
<proteinExistence type="predicted"/>
<evidence type="ECO:0000313" key="3">
    <source>
        <dbReference type="Proteomes" id="UP000825935"/>
    </source>
</evidence>
<evidence type="ECO:0000313" key="2">
    <source>
        <dbReference type="EMBL" id="KAH7431867.1"/>
    </source>
</evidence>
<accession>A0A8T2U7R6</accession>
<keyword evidence="1" id="KW-0732">Signal</keyword>
<keyword evidence="3" id="KW-1185">Reference proteome</keyword>
<organism evidence="2 3">
    <name type="scientific">Ceratopteris richardii</name>
    <name type="common">Triangle waterfern</name>
    <dbReference type="NCBI Taxonomy" id="49495"/>
    <lineage>
        <taxon>Eukaryota</taxon>
        <taxon>Viridiplantae</taxon>
        <taxon>Streptophyta</taxon>
        <taxon>Embryophyta</taxon>
        <taxon>Tracheophyta</taxon>
        <taxon>Polypodiopsida</taxon>
        <taxon>Polypodiidae</taxon>
        <taxon>Polypodiales</taxon>
        <taxon>Pteridineae</taxon>
        <taxon>Pteridaceae</taxon>
        <taxon>Parkerioideae</taxon>
        <taxon>Ceratopteris</taxon>
    </lineage>
</organism>
<reference evidence="2" key="1">
    <citation type="submission" date="2021-08" db="EMBL/GenBank/DDBJ databases">
        <title>WGS assembly of Ceratopteris richardii.</title>
        <authorList>
            <person name="Marchant D.B."/>
            <person name="Chen G."/>
            <person name="Jenkins J."/>
            <person name="Shu S."/>
            <person name="Leebens-Mack J."/>
            <person name="Grimwood J."/>
            <person name="Schmutz J."/>
            <person name="Soltis P."/>
            <person name="Soltis D."/>
            <person name="Chen Z.-H."/>
        </authorList>
    </citation>
    <scope>NUCLEOTIDE SEQUENCE</scope>
    <source>
        <strain evidence="2">Whitten #5841</strain>
        <tissue evidence="2">Leaf</tissue>
    </source>
</reference>